<dbReference type="PRINTS" id="PR00119">
    <property type="entry name" value="CATATPASE"/>
</dbReference>
<keyword evidence="9 11" id="KW-1133">Transmembrane helix</keyword>
<dbReference type="GO" id="GO:0060003">
    <property type="term" value="P:copper ion export"/>
    <property type="evidence" value="ECO:0007669"/>
    <property type="project" value="UniProtKB-ARBA"/>
</dbReference>
<dbReference type="PRINTS" id="PR00943">
    <property type="entry name" value="CUATPASE"/>
</dbReference>
<keyword evidence="5 11" id="KW-0479">Metal-binding</keyword>
<dbReference type="SFLD" id="SFLDF00027">
    <property type="entry name" value="p-type_atpase"/>
    <property type="match status" value="1"/>
</dbReference>
<feature type="compositionally biased region" description="Basic and acidic residues" evidence="12">
    <location>
        <begin position="1"/>
        <end position="24"/>
    </location>
</feature>
<dbReference type="PROSITE" id="PS00154">
    <property type="entry name" value="ATPASE_E1_E2"/>
    <property type="match status" value="1"/>
</dbReference>
<dbReference type="InterPro" id="IPR018303">
    <property type="entry name" value="ATPase_P-typ_P_site"/>
</dbReference>
<feature type="domain" description="Heavy metal binding" evidence="14">
    <location>
        <begin position="37"/>
        <end position="62"/>
    </location>
</feature>
<dbReference type="FunFam" id="2.70.150.10:FF:000020">
    <property type="entry name" value="Copper-exporting P-type ATPase A"/>
    <property type="match status" value="1"/>
</dbReference>
<dbReference type="SUPFAM" id="SSF56784">
    <property type="entry name" value="HAD-like"/>
    <property type="match status" value="1"/>
</dbReference>
<dbReference type="SFLD" id="SFLDS00003">
    <property type="entry name" value="Haloacid_Dehalogenase"/>
    <property type="match status" value="1"/>
</dbReference>
<proteinExistence type="inferred from homology"/>
<dbReference type="Pfam" id="PF00702">
    <property type="entry name" value="Hydrolase"/>
    <property type="match status" value="1"/>
</dbReference>
<accession>A0AAQ3L7U8</accession>
<dbReference type="PANTHER" id="PTHR43520:SF8">
    <property type="entry name" value="P-TYPE CU(+) TRANSPORTER"/>
    <property type="match status" value="1"/>
</dbReference>
<feature type="transmembrane region" description="Helical" evidence="11">
    <location>
        <begin position="186"/>
        <end position="204"/>
    </location>
</feature>
<keyword evidence="6 11" id="KW-0547">Nucleotide-binding</keyword>
<feature type="transmembrane region" description="Helical" evidence="11">
    <location>
        <begin position="117"/>
        <end position="135"/>
    </location>
</feature>
<dbReference type="InterPro" id="IPR059000">
    <property type="entry name" value="ATPase_P-type_domA"/>
</dbReference>
<feature type="transmembrane region" description="Helical" evidence="11">
    <location>
        <begin position="367"/>
        <end position="390"/>
    </location>
</feature>
<evidence type="ECO:0000313" key="16">
    <source>
        <dbReference type="Proteomes" id="UP001304300"/>
    </source>
</evidence>
<evidence type="ECO:0000256" key="7">
    <source>
        <dbReference type="ARBA" id="ARBA00022840"/>
    </source>
</evidence>
<dbReference type="EMBL" id="CP136920">
    <property type="protein sequence ID" value="WOO39489.1"/>
    <property type="molecule type" value="Genomic_DNA"/>
</dbReference>
<dbReference type="Gene3D" id="3.40.1110.10">
    <property type="entry name" value="Calcium-transporting ATPase, cytoplasmic domain N"/>
    <property type="match status" value="1"/>
</dbReference>
<feature type="region of interest" description="Disordered" evidence="12">
    <location>
        <begin position="1"/>
        <end position="32"/>
    </location>
</feature>
<dbReference type="InterPro" id="IPR045800">
    <property type="entry name" value="HMBD"/>
</dbReference>
<dbReference type="GO" id="GO:0043682">
    <property type="term" value="F:P-type divalent copper transporter activity"/>
    <property type="evidence" value="ECO:0007669"/>
    <property type="project" value="TreeGrafter"/>
</dbReference>
<feature type="transmembrane region" description="Helical" evidence="11">
    <location>
        <begin position="339"/>
        <end position="361"/>
    </location>
</feature>
<feature type="transmembrane region" description="Helical" evidence="11">
    <location>
        <begin position="83"/>
        <end position="105"/>
    </location>
</feature>
<dbReference type="Gene3D" id="3.40.50.1000">
    <property type="entry name" value="HAD superfamily/HAD-like"/>
    <property type="match status" value="1"/>
</dbReference>
<comment type="subcellular location">
    <subcellularLocation>
        <location evidence="1">Cell membrane</location>
        <topology evidence="1">Multi-pass membrane protein</topology>
    </subcellularLocation>
</comment>
<dbReference type="InterPro" id="IPR001757">
    <property type="entry name" value="P_typ_ATPase"/>
</dbReference>
<reference evidence="15 16" key="1">
    <citation type="submission" date="2023-10" db="EMBL/GenBank/DDBJ databases">
        <title>Rubellicoccus peritrichatus gen. nov., sp. nov., isolated from an algae of coral reef tank.</title>
        <authorList>
            <person name="Luo J."/>
        </authorList>
    </citation>
    <scope>NUCLEOTIDE SEQUENCE [LARGE SCALE GENOMIC DNA]</scope>
    <source>
        <strain evidence="15 16">CR14</strain>
    </source>
</reference>
<dbReference type="NCBIfam" id="TIGR01511">
    <property type="entry name" value="ATPase-IB1_Cu"/>
    <property type="match status" value="1"/>
</dbReference>
<dbReference type="GO" id="GO:0055070">
    <property type="term" value="P:copper ion homeostasis"/>
    <property type="evidence" value="ECO:0007669"/>
    <property type="project" value="TreeGrafter"/>
</dbReference>
<keyword evidence="7 11" id="KW-0067">ATP-binding</keyword>
<dbReference type="InterPro" id="IPR023214">
    <property type="entry name" value="HAD_sf"/>
</dbReference>
<keyword evidence="4 11" id="KW-0812">Transmembrane</keyword>
<dbReference type="SUPFAM" id="SSF81665">
    <property type="entry name" value="Calcium ATPase, transmembrane domain M"/>
    <property type="match status" value="1"/>
</dbReference>
<evidence type="ECO:0000256" key="3">
    <source>
        <dbReference type="ARBA" id="ARBA00022475"/>
    </source>
</evidence>
<dbReference type="GO" id="GO:0005524">
    <property type="term" value="F:ATP binding"/>
    <property type="evidence" value="ECO:0007669"/>
    <property type="project" value="UniProtKB-UniRule"/>
</dbReference>
<comment type="similarity">
    <text evidence="2 11">Belongs to the cation transport ATPase (P-type) (TC 3.A.3) family. Type IB subfamily.</text>
</comment>
<feature type="domain" description="P-type ATPase A" evidence="13">
    <location>
        <begin position="223"/>
        <end position="322"/>
    </location>
</feature>
<evidence type="ECO:0000256" key="9">
    <source>
        <dbReference type="ARBA" id="ARBA00022989"/>
    </source>
</evidence>
<dbReference type="AlphaFoldDB" id="A0AAQ3L7U8"/>
<feature type="transmembrane region" description="Helical" evidence="11">
    <location>
        <begin position="684"/>
        <end position="706"/>
    </location>
</feature>
<dbReference type="InterPro" id="IPR008250">
    <property type="entry name" value="ATPase_P-typ_transduc_dom_A_sf"/>
</dbReference>
<dbReference type="PANTHER" id="PTHR43520">
    <property type="entry name" value="ATP7, ISOFORM B"/>
    <property type="match status" value="1"/>
</dbReference>
<dbReference type="Pfam" id="PF00122">
    <property type="entry name" value="E1-E2_ATPase"/>
    <property type="match status" value="1"/>
</dbReference>
<dbReference type="Proteomes" id="UP001304300">
    <property type="component" value="Chromosome"/>
</dbReference>
<organism evidence="15 16">
    <name type="scientific">Rubellicoccus peritrichatus</name>
    <dbReference type="NCBI Taxonomy" id="3080537"/>
    <lineage>
        <taxon>Bacteria</taxon>
        <taxon>Pseudomonadati</taxon>
        <taxon>Verrucomicrobiota</taxon>
        <taxon>Opitutia</taxon>
        <taxon>Puniceicoccales</taxon>
        <taxon>Cerasicoccaceae</taxon>
        <taxon>Rubellicoccus</taxon>
    </lineage>
</organism>
<protein>
    <submittedName>
        <fullName evidence="15">Copper-translocating P-type ATPase</fullName>
    </submittedName>
</protein>
<evidence type="ECO:0000259" key="13">
    <source>
        <dbReference type="Pfam" id="PF00122"/>
    </source>
</evidence>
<evidence type="ECO:0000313" key="15">
    <source>
        <dbReference type="EMBL" id="WOO39489.1"/>
    </source>
</evidence>
<keyword evidence="16" id="KW-1185">Reference proteome</keyword>
<dbReference type="NCBIfam" id="TIGR01525">
    <property type="entry name" value="ATPase-IB_hvy"/>
    <property type="match status" value="1"/>
</dbReference>
<dbReference type="InterPro" id="IPR023299">
    <property type="entry name" value="ATPase_P-typ_cyto_dom_N"/>
</dbReference>
<evidence type="ECO:0000256" key="6">
    <source>
        <dbReference type="ARBA" id="ARBA00022741"/>
    </source>
</evidence>
<dbReference type="SUPFAM" id="SSF81653">
    <property type="entry name" value="Calcium ATPase, transduction domain A"/>
    <property type="match status" value="1"/>
</dbReference>
<feature type="transmembrane region" description="Helical" evidence="11">
    <location>
        <begin position="147"/>
        <end position="174"/>
    </location>
</feature>
<dbReference type="InterPro" id="IPR027256">
    <property type="entry name" value="P-typ_ATPase_IB"/>
</dbReference>
<name>A0AAQ3L7U8_9BACT</name>
<evidence type="ECO:0000256" key="2">
    <source>
        <dbReference type="ARBA" id="ARBA00006024"/>
    </source>
</evidence>
<dbReference type="NCBIfam" id="TIGR01494">
    <property type="entry name" value="ATPase_P-type"/>
    <property type="match status" value="1"/>
</dbReference>
<evidence type="ECO:0000259" key="14">
    <source>
        <dbReference type="Pfam" id="PF19335"/>
    </source>
</evidence>
<gene>
    <name evidence="15" type="ORF">RZN69_12765</name>
</gene>
<keyword evidence="8" id="KW-1278">Translocase</keyword>
<dbReference type="Pfam" id="PF19335">
    <property type="entry name" value="HMBD"/>
    <property type="match status" value="2"/>
</dbReference>
<evidence type="ECO:0000256" key="12">
    <source>
        <dbReference type="SAM" id="MobiDB-lite"/>
    </source>
</evidence>
<dbReference type="InterPro" id="IPR044492">
    <property type="entry name" value="P_typ_ATPase_HD_dom"/>
</dbReference>
<evidence type="ECO:0000256" key="1">
    <source>
        <dbReference type="ARBA" id="ARBA00004651"/>
    </source>
</evidence>
<dbReference type="InterPro" id="IPR023298">
    <property type="entry name" value="ATPase_P-typ_TM_dom_sf"/>
</dbReference>
<sequence length="739" mass="79374">MHPEVEQDHPGECPKCGMDLEPKGPPKATKQKKSLIYTCPMHPEVRQDHPGQCPKCGMDLEPEGVVEEEDDENKEAQVMTRRFYLSLAMALPVLLLDMLPMLGVPLEKVIPESANRWAQSILTSVALFWPGWFLFSRGIKSFLSWNLNMFSLITLGVSAAYIFSVVGLLVPGLFPEQFQHNGMVKVYFESAAVIVALVILGQMLEANARGRTGEALKLLMQQAPDEAWRVSDNGEEEKVAVDALHEGDILRVKPGEKVPVDGEMTEGRSTIDESMITGEPVPVEKTSGDEVTGGTLNSTGSFLMRASKVGDDTMLSQIVNMVANAQRSRAPIQKVADKVAGIFVPLVMIAAIISFVCWMIWGGDQRLSYAILNAVSVLIIACPCALGLATPISIMVGVGRGAGEGVLVKNAESLERLEKVDVLCVDKTGTLTEGKPSLTDVTISNGMSEDEFLSLAASLEQSSEHPLATAIVNAAKDRGLSLKKVDDFESVTGGGVRGKIDGKSILVGKRALLEDAQIEVASNVIEQVEAKQEKGQTVMWVSIDGKMAGTLSVSDPIKETSQAAVRELHALGLKIIMLTGDNAGTAKHVANELGIDDFKAEVKPEEKIEKVKSLKAEGKRVAMAGDGINDAPALAEADVGVAMGTGTDVAMESAGITLVKGDLRGIAKAVRLSRGIMGNIRQNLFFAFIYNGVGVPIAAGILYPFFHMLLHPMFAALAMSLSSVSVILNALRLKRFKME</sequence>
<dbReference type="GO" id="GO:0005886">
    <property type="term" value="C:plasma membrane"/>
    <property type="evidence" value="ECO:0007669"/>
    <property type="project" value="UniProtKB-SubCell"/>
</dbReference>
<dbReference type="Gene3D" id="2.70.150.10">
    <property type="entry name" value="Calcium-transporting ATPase, cytoplasmic transduction domain A"/>
    <property type="match status" value="1"/>
</dbReference>
<dbReference type="GO" id="GO:0005507">
    <property type="term" value="F:copper ion binding"/>
    <property type="evidence" value="ECO:0007669"/>
    <property type="project" value="TreeGrafter"/>
</dbReference>
<evidence type="ECO:0000256" key="4">
    <source>
        <dbReference type="ARBA" id="ARBA00022692"/>
    </source>
</evidence>
<feature type="transmembrane region" description="Helical" evidence="11">
    <location>
        <begin position="712"/>
        <end position="731"/>
    </location>
</feature>
<dbReference type="GO" id="GO:0016887">
    <property type="term" value="F:ATP hydrolysis activity"/>
    <property type="evidence" value="ECO:0007669"/>
    <property type="project" value="InterPro"/>
</dbReference>
<dbReference type="CDD" id="cd02094">
    <property type="entry name" value="P-type_ATPase_Cu-like"/>
    <property type="match status" value="1"/>
</dbReference>
<feature type="domain" description="Heavy metal binding" evidence="14">
    <location>
        <begin position="1"/>
        <end position="23"/>
    </location>
</feature>
<evidence type="ECO:0000256" key="10">
    <source>
        <dbReference type="ARBA" id="ARBA00023136"/>
    </source>
</evidence>
<dbReference type="KEGG" id="puo:RZN69_12765"/>
<evidence type="ECO:0000256" key="11">
    <source>
        <dbReference type="RuleBase" id="RU362081"/>
    </source>
</evidence>
<keyword evidence="3 11" id="KW-1003">Cell membrane</keyword>
<evidence type="ECO:0000256" key="8">
    <source>
        <dbReference type="ARBA" id="ARBA00022967"/>
    </source>
</evidence>
<dbReference type="InterPro" id="IPR036412">
    <property type="entry name" value="HAD-like_sf"/>
</dbReference>
<dbReference type="SFLD" id="SFLDG00002">
    <property type="entry name" value="C1.7:_P-type_atpase_like"/>
    <property type="match status" value="1"/>
</dbReference>
<evidence type="ECO:0000256" key="5">
    <source>
        <dbReference type="ARBA" id="ARBA00022723"/>
    </source>
</evidence>
<keyword evidence="10 11" id="KW-0472">Membrane</keyword>